<evidence type="ECO:0000256" key="1">
    <source>
        <dbReference type="ARBA" id="ARBA00007905"/>
    </source>
</evidence>
<keyword evidence="2" id="KW-0521">NADP</keyword>
<dbReference type="Gene3D" id="3.20.20.100">
    <property type="entry name" value="NADP-dependent oxidoreductase domain"/>
    <property type="match status" value="1"/>
</dbReference>
<dbReference type="InterPro" id="IPR020471">
    <property type="entry name" value="AKR"/>
</dbReference>
<name>A0A9D1SX87_9FIRM</name>
<gene>
    <name evidence="8" type="ORF">IAC73_06400</name>
</gene>
<dbReference type="Pfam" id="PF00248">
    <property type="entry name" value="Aldo_ket_red"/>
    <property type="match status" value="1"/>
</dbReference>
<dbReference type="InterPro" id="IPR023210">
    <property type="entry name" value="NADP_OxRdtase_dom"/>
</dbReference>
<dbReference type="PIRSF" id="PIRSF000097">
    <property type="entry name" value="AKR"/>
    <property type="match status" value="1"/>
</dbReference>
<dbReference type="InterPro" id="IPR018170">
    <property type="entry name" value="Aldo/ket_reductase_CS"/>
</dbReference>
<feature type="domain" description="NADP-dependent oxidoreductase" evidence="7">
    <location>
        <begin position="28"/>
        <end position="279"/>
    </location>
</feature>
<comment type="caution">
    <text evidence="8">The sequence shown here is derived from an EMBL/GenBank/DDBJ whole genome shotgun (WGS) entry which is preliminary data.</text>
</comment>
<evidence type="ECO:0000313" key="8">
    <source>
        <dbReference type="EMBL" id="HIU99455.1"/>
    </source>
</evidence>
<organism evidence="8 9">
    <name type="scientific">Candidatus Limadaptatus stercoripullorum</name>
    <dbReference type="NCBI Taxonomy" id="2840846"/>
    <lineage>
        <taxon>Bacteria</taxon>
        <taxon>Bacillati</taxon>
        <taxon>Bacillota</taxon>
        <taxon>Clostridia</taxon>
        <taxon>Eubacteriales</taxon>
        <taxon>Candidatus Limadaptatus</taxon>
    </lineage>
</organism>
<dbReference type="GO" id="GO:0016616">
    <property type="term" value="F:oxidoreductase activity, acting on the CH-OH group of donors, NAD or NADP as acceptor"/>
    <property type="evidence" value="ECO:0007669"/>
    <property type="project" value="UniProtKB-ARBA"/>
</dbReference>
<dbReference type="AlphaFoldDB" id="A0A9D1SX87"/>
<dbReference type="EMBL" id="DVOE01000094">
    <property type="protein sequence ID" value="HIU99455.1"/>
    <property type="molecule type" value="Genomic_DNA"/>
</dbReference>
<evidence type="ECO:0000256" key="3">
    <source>
        <dbReference type="ARBA" id="ARBA00023002"/>
    </source>
</evidence>
<dbReference type="Proteomes" id="UP000886857">
    <property type="component" value="Unassembled WGS sequence"/>
</dbReference>
<feature type="binding site" evidence="5">
    <location>
        <position position="120"/>
    </location>
    <ligand>
        <name>substrate</name>
    </ligand>
</feature>
<protein>
    <submittedName>
        <fullName evidence="8">Aldo/keto reductase</fullName>
    </submittedName>
</protein>
<comment type="similarity">
    <text evidence="1">Belongs to the aldo/keto reductase family.</text>
</comment>
<feature type="site" description="Lowers pKa of active site Tyr" evidence="6">
    <location>
        <position position="87"/>
    </location>
</feature>
<evidence type="ECO:0000256" key="2">
    <source>
        <dbReference type="ARBA" id="ARBA00022857"/>
    </source>
</evidence>
<feature type="active site" description="Proton donor" evidence="4">
    <location>
        <position position="62"/>
    </location>
</feature>
<dbReference type="PANTHER" id="PTHR43827:SF3">
    <property type="entry name" value="NADP-DEPENDENT OXIDOREDUCTASE DOMAIN-CONTAINING PROTEIN"/>
    <property type="match status" value="1"/>
</dbReference>
<evidence type="ECO:0000256" key="5">
    <source>
        <dbReference type="PIRSR" id="PIRSR000097-2"/>
    </source>
</evidence>
<reference evidence="8" key="2">
    <citation type="journal article" date="2021" name="PeerJ">
        <title>Extensive microbial diversity within the chicken gut microbiome revealed by metagenomics and culture.</title>
        <authorList>
            <person name="Gilroy R."/>
            <person name="Ravi A."/>
            <person name="Getino M."/>
            <person name="Pursley I."/>
            <person name="Horton D.L."/>
            <person name="Alikhan N.F."/>
            <person name="Baker D."/>
            <person name="Gharbi K."/>
            <person name="Hall N."/>
            <person name="Watson M."/>
            <person name="Adriaenssens E.M."/>
            <person name="Foster-Nyarko E."/>
            <person name="Jarju S."/>
            <person name="Secka A."/>
            <person name="Antonio M."/>
            <person name="Oren A."/>
            <person name="Chaudhuri R.R."/>
            <person name="La Ragione R."/>
            <person name="Hildebrand F."/>
            <person name="Pallen M.J."/>
        </authorList>
    </citation>
    <scope>NUCLEOTIDE SEQUENCE</scope>
    <source>
        <strain evidence="8">10406</strain>
    </source>
</reference>
<dbReference type="PRINTS" id="PR00069">
    <property type="entry name" value="ALDKETRDTASE"/>
</dbReference>
<evidence type="ECO:0000256" key="6">
    <source>
        <dbReference type="PIRSR" id="PIRSR000097-3"/>
    </source>
</evidence>
<dbReference type="SUPFAM" id="SSF51430">
    <property type="entry name" value="NAD(P)-linked oxidoreductase"/>
    <property type="match status" value="1"/>
</dbReference>
<evidence type="ECO:0000256" key="4">
    <source>
        <dbReference type="PIRSR" id="PIRSR000097-1"/>
    </source>
</evidence>
<sequence length="295" mass="32572">MNRATDPAACTSPADTLILANGVRIPCLGFGTYRNEDSEVCRASVLEALGAGYRHIDTAAFYNNEEGVGAAIRESGLDRSDIFVTTKLWNTDQGYDSALRAFDLSMKKLGLDTLDLYLVHWPVSKNFAADYPAALLDTWRAFEQLLAEGRVRAIGVCNCLKEHLNALFDACKVAPMVNQIEYHFGFRDPDQEEAARYSRERGMVVEAWAPLCRGKAFGDPDLVSVAKKHGKTEAQVLVRWCLQRGTLPLPKSATPARIRENADIFDFALDDADMALLSASDKIGRLGPHPTEARF</sequence>
<dbReference type="CDD" id="cd19071">
    <property type="entry name" value="AKR_AKR1-5-like"/>
    <property type="match status" value="1"/>
</dbReference>
<dbReference type="PANTHER" id="PTHR43827">
    <property type="entry name" value="2,5-DIKETO-D-GLUCONIC ACID REDUCTASE"/>
    <property type="match status" value="1"/>
</dbReference>
<dbReference type="PROSITE" id="PS00798">
    <property type="entry name" value="ALDOKETO_REDUCTASE_1"/>
    <property type="match status" value="1"/>
</dbReference>
<reference evidence="8" key="1">
    <citation type="submission" date="2020-10" db="EMBL/GenBank/DDBJ databases">
        <authorList>
            <person name="Gilroy R."/>
        </authorList>
    </citation>
    <scope>NUCLEOTIDE SEQUENCE</scope>
    <source>
        <strain evidence="8">10406</strain>
    </source>
</reference>
<dbReference type="PROSITE" id="PS00063">
    <property type="entry name" value="ALDOKETO_REDUCTASE_3"/>
    <property type="match status" value="1"/>
</dbReference>
<evidence type="ECO:0000259" key="7">
    <source>
        <dbReference type="Pfam" id="PF00248"/>
    </source>
</evidence>
<dbReference type="InterPro" id="IPR036812">
    <property type="entry name" value="NAD(P)_OxRdtase_dom_sf"/>
</dbReference>
<keyword evidence="3" id="KW-0560">Oxidoreductase</keyword>
<proteinExistence type="inferred from homology"/>
<evidence type="ECO:0000313" key="9">
    <source>
        <dbReference type="Proteomes" id="UP000886857"/>
    </source>
</evidence>
<accession>A0A9D1SX87</accession>
<dbReference type="FunFam" id="3.20.20.100:FF:000015">
    <property type="entry name" value="Oxidoreductase, aldo/keto reductase family"/>
    <property type="match status" value="1"/>
</dbReference>